<accession>A0A939QHY0</accession>
<name>A0A939QHY0_9MICO</name>
<feature type="domain" description="IclR-ED" evidence="5">
    <location>
        <begin position="70"/>
        <end position="258"/>
    </location>
</feature>
<dbReference type="InterPro" id="IPR050707">
    <property type="entry name" value="HTH_MetabolicPath_Reg"/>
</dbReference>
<dbReference type="InterPro" id="IPR005471">
    <property type="entry name" value="Tscrpt_reg_IclR_N"/>
</dbReference>
<evidence type="ECO:0000256" key="1">
    <source>
        <dbReference type="ARBA" id="ARBA00023015"/>
    </source>
</evidence>
<comment type="caution">
    <text evidence="6">The sequence shown here is derived from an EMBL/GenBank/DDBJ whole genome shotgun (WGS) entry which is preliminary data.</text>
</comment>
<feature type="domain" description="HTH iclR-type" evidence="4">
    <location>
        <begin position="8"/>
        <end position="69"/>
    </location>
</feature>
<dbReference type="GO" id="GO:0003700">
    <property type="term" value="F:DNA-binding transcription factor activity"/>
    <property type="evidence" value="ECO:0007669"/>
    <property type="project" value="TreeGrafter"/>
</dbReference>
<dbReference type="Proteomes" id="UP000680132">
    <property type="component" value="Unassembled WGS sequence"/>
</dbReference>
<dbReference type="SMART" id="SM00346">
    <property type="entry name" value="HTH_ICLR"/>
    <property type="match status" value="1"/>
</dbReference>
<dbReference type="PROSITE" id="PS51078">
    <property type="entry name" value="ICLR_ED"/>
    <property type="match status" value="1"/>
</dbReference>
<dbReference type="InterPro" id="IPR036390">
    <property type="entry name" value="WH_DNA-bd_sf"/>
</dbReference>
<keyword evidence="1" id="KW-0805">Transcription regulation</keyword>
<dbReference type="EMBL" id="JAGFOA010000002">
    <property type="protein sequence ID" value="MBO3663168.1"/>
    <property type="molecule type" value="Genomic_DNA"/>
</dbReference>
<dbReference type="PANTHER" id="PTHR30136">
    <property type="entry name" value="HELIX-TURN-HELIX TRANSCRIPTIONAL REGULATOR, ICLR FAMILY"/>
    <property type="match status" value="1"/>
</dbReference>
<dbReference type="PANTHER" id="PTHR30136:SF24">
    <property type="entry name" value="HTH-TYPE TRANSCRIPTIONAL REPRESSOR ALLR"/>
    <property type="match status" value="1"/>
</dbReference>
<proteinExistence type="predicted"/>
<dbReference type="Gene3D" id="3.30.450.40">
    <property type="match status" value="1"/>
</dbReference>
<dbReference type="GO" id="GO:0003677">
    <property type="term" value="F:DNA binding"/>
    <property type="evidence" value="ECO:0007669"/>
    <property type="project" value="UniProtKB-KW"/>
</dbReference>
<dbReference type="PROSITE" id="PS51077">
    <property type="entry name" value="HTH_ICLR"/>
    <property type="match status" value="1"/>
</dbReference>
<dbReference type="SUPFAM" id="SSF46785">
    <property type="entry name" value="Winged helix' DNA-binding domain"/>
    <property type="match status" value="1"/>
</dbReference>
<dbReference type="GO" id="GO:0045892">
    <property type="term" value="P:negative regulation of DNA-templated transcription"/>
    <property type="evidence" value="ECO:0007669"/>
    <property type="project" value="TreeGrafter"/>
</dbReference>
<evidence type="ECO:0000313" key="7">
    <source>
        <dbReference type="Proteomes" id="UP000680132"/>
    </source>
</evidence>
<keyword evidence="2" id="KW-0238">DNA-binding</keyword>
<dbReference type="Pfam" id="PF09339">
    <property type="entry name" value="HTH_IclR"/>
    <property type="match status" value="1"/>
</dbReference>
<sequence length="265" mass="28835">MANSPSGESVAQRIARILETFDADRSVQTASEIARRAGLPGSTAHRLTLELVATGLLDRDEDGRLRLGMHLWEVAQRGSRALRLRQAALPFMERVQARVREHTQLAVLEQGEALFLERLSHPDAVSNITRIAGRLPLHASSSGLVLLAFADERERERTISRPLPAVSRESITDPAELRALLERIRREGVVIARGFVESVSTGVAVPIRQRDSVIAALSVILPRDAPTGGAVDELRRAAAGIARVLDAPTDFFSRSTGNPSARDTP</sequence>
<evidence type="ECO:0000259" key="4">
    <source>
        <dbReference type="PROSITE" id="PS51077"/>
    </source>
</evidence>
<dbReference type="InterPro" id="IPR029016">
    <property type="entry name" value="GAF-like_dom_sf"/>
</dbReference>
<evidence type="ECO:0000313" key="6">
    <source>
        <dbReference type="EMBL" id="MBO3663168.1"/>
    </source>
</evidence>
<dbReference type="Pfam" id="PF01614">
    <property type="entry name" value="IclR_C"/>
    <property type="match status" value="1"/>
</dbReference>
<evidence type="ECO:0000259" key="5">
    <source>
        <dbReference type="PROSITE" id="PS51078"/>
    </source>
</evidence>
<dbReference type="AlphaFoldDB" id="A0A939QHY0"/>
<gene>
    <name evidence="6" type="ORF">J5V96_06550</name>
</gene>
<organism evidence="6 7">
    <name type="scientific">Microbacterium stercoris</name>
    <dbReference type="NCBI Taxonomy" id="2820289"/>
    <lineage>
        <taxon>Bacteria</taxon>
        <taxon>Bacillati</taxon>
        <taxon>Actinomycetota</taxon>
        <taxon>Actinomycetes</taxon>
        <taxon>Micrococcales</taxon>
        <taxon>Microbacteriaceae</taxon>
        <taxon>Microbacterium</taxon>
    </lineage>
</organism>
<dbReference type="SUPFAM" id="SSF55781">
    <property type="entry name" value="GAF domain-like"/>
    <property type="match status" value="1"/>
</dbReference>
<evidence type="ECO:0000256" key="2">
    <source>
        <dbReference type="ARBA" id="ARBA00023125"/>
    </source>
</evidence>
<protein>
    <submittedName>
        <fullName evidence="6">IclR family transcriptional regulator</fullName>
    </submittedName>
</protein>
<keyword evidence="7" id="KW-1185">Reference proteome</keyword>
<dbReference type="Gene3D" id="1.10.10.10">
    <property type="entry name" value="Winged helix-like DNA-binding domain superfamily/Winged helix DNA-binding domain"/>
    <property type="match status" value="1"/>
</dbReference>
<reference evidence="6" key="1">
    <citation type="submission" date="2021-03" db="EMBL/GenBank/DDBJ databases">
        <title>Microbacterium sp. nov., a novel actinobacterium isolated from cow dung.</title>
        <authorList>
            <person name="Zhang L."/>
        </authorList>
    </citation>
    <scope>NUCLEOTIDE SEQUENCE</scope>
    <source>
        <strain evidence="6">NEAU-LLB</strain>
    </source>
</reference>
<keyword evidence="3" id="KW-0804">Transcription</keyword>
<evidence type="ECO:0000256" key="3">
    <source>
        <dbReference type="ARBA" id="ARBA00023163"/>
    </source>
</evidence>
<dbReference type="RefSeq" id="WP_208501897.1">
    <property type="nucleotide sequence ID" value="NZ_JAGFOA010000002.1"/>
</dbReference>
<dbReference type="InterPro" id="IPR014757">
    <property type="entry name" value="Tscrpt_reg_IclR_C"/>
</dbReference>
<dbReference type="InterPro" id="IPR036388">
    <property type="entry name" value="WH-like_DNA-bd_sf"/>
</dbReference>